<reference evidence="3 4" key="1">
    <citation type="journal article" date="2004" name="Science">
        <title>The genome of the diatom Thalassiosira pseudonana: ecology, evolution, and metabolism.</title>
        <authorList>
            <person name="Armbrust E.V."/>
            <person name="Berges J.A."/>
            <person name="Bowler C."/>
            <person name="Green B.R."/>
            <person name="Martinez D."/>
            <person name="Putnam N.H."/>
            <person name="Zhou S."/>
            <person name="Allen A.E."/>
            <person name="Apt K.E."/>
            <person name="Bechner M."/>
            <person name="Brzezinski M.A."/>
            <person name="Chaal B.K."/>
            <person name="Chiovitti A."/>
            <person name="Davis A.K."/>
            <person name="Demarest M.S."/>
            <person name="Detter J.C."/>
            <person name="Glavina T."/>
            <person name="Goodstein D."/>
            <person name="Hadi M.Z."/>
            <person name="Hellsten U."/>
            <person name="Hildebrand M."/>
            <person name="Jenkins B.D."/>
            <person name="Jurka J."/>
            <person name="Kapitonov V.V."/>
            <person name="Kroger N."/>
            <person name="Lau W.W."/>
            <person name="Lane T.W."/>
            <person name="Larimer F.W."/>
            <person name="Lippmeier J.C."/>
            <person name="Lucas S."/>
            <person name="Medina M."/>
            <person name="Montsant A."/>
            <person name="Obornik M."/>
            <person name="Parker M.S."/>
            <person name="Palenik B."/>
            <person name="Pazour G.J."/>
            <person name="Richardson P.M."/>
            <person name="Rynearson T.A."/>
            <person name="Saito M.A."/>
            <person name="Schwartz D.C."/>
            <person name="Thamatrakoln K."/>
            <person name="Valentin K."/>
            <person name="Vardi A."/>
            <person name="Wilkerson F.P."/>
            <person name="Rokhsar D.S."/>
        </authorList>
    </citation>
    <scope>NUCLEOTIDE SEQUENCE [LARGE SCALE GENOMIC DNA]</scope>
    <source>
        <strain evidence="3 4">CCMP1335</strain>
    </source>
</reference>
<dbReference type="InterPro" id="IPR029064">
    <property type="entry name" value="Ribosomal_eL30-like_sf"/>
</dbReference>
<feature type="compositionally biased region" description="Polar residues" evidence="1">
    <location>
        <begin position="1"/>
        <end position="13"/>
    </location>
</feature>
<accession>B8CBT9</accession>
<feature type="region of interest" description="Disordered" evidence="1">
    <location>
        <begin position="1"/>
        <end position="27"/>
    </location>
</feature>
<dbReference type="GO" id="GO:0035368">
    <property type="term" value="F:selenocysteine insertion sequence binding"/>
    <property type="evidence" value="ECO:0007669"/>
    <property type="project" value="InterPro"/>
</dbReference>
<dbReference type="InterPro" id="IPR040051">
    <property type="entry name" value="SECISBP2"/>
</dbReference>
<dbReference type="RefSeq" id="XP_002293640.1">
    <property type="nucleotide sequence ID" value="XM_002293604.1"/>
</dbReference>
<keyword evidence="4" id="KW-1185">Reference proteome</keyword>
<proteinExistence type="predicted"/>
<gene>
    <name evidence="3" type="ORF">THAPSDRAFT_269705</name>
</gene>
<dbReference type="AlphaFoldDB" id="B8CBT9"/>
<evidence type="ECO:0000313" key="3">
    <source>
        <dbReference type="EMBL" id="EED89376.1"/>
    </source>
</evidence>
<feature type="domain" description="Ribosomal protein eL8/eL30/eS12/Gadd45" evidence="2">
    <location>
        <begin position="81"/>
        <end position="171"/>
    </location>
</feature>
<dbReference type="Proteomes" id="UP000001449">
    <property type="component" value="Chromosome 13"/>
</dbReference>
<evidence type="ECO:0000256" key="1">
    <source>
        <dbReference type="SAM" id="MobiDB-lite"/>
    </source>
</evidence>
<sequence>MQELQQLVATKETSQPEKEAPPPMYSGDKIIPERFAACKRVPKIPNAGIPRSYASKINDERATPLLVEMLGELMRLQERSKDDKNARARRRLVMGLREVARGIRAHKVKMVVMANNLDEYGAIDSKLQEILDMARAEDLPILYELNKRRLGKAIGKSIKVSVVGIQNADGAHEPFKKLKRMLGMA</sequence>
<evidence type="ECO:0000313" key="4">
    <source>
        <dbReference type="Proteomes" id="UP000001449"/>
    </source>
</evidence>
<reference evidence="3 4" key="2">
    <citation type="journal article" date="2008" name="Nature">
        <title>The Phaeodactylum genome reveals the evolutionary history of diatom genomes.</title>
        <authorList>
            <person name="Bowler C."/>
            <person name="Allen A.E."/>
            <person name="Badger J.H."/>
            <person name="Grimwood J."/>
            <person name="Jabbari K."/>
            <person name="Kuo A."/>
            <person name="Maheswari U."/>
            <person name="Martens C."/>
            <person name="Maumus F."/>
            <person name="Otillar R.P."/>
            <person name="Rayko E."/>
            <person name="Salamov A."/>
            <person name="Vandepoele K."/>
            <person name="Beszteri B."/>
            <person name="Gruber A."/>
            <person name="Heijde M."/>
            <person name="Katinka M."/>
            <person name="Mock T."/>
            <person name="Valentin K."/>
            <person name="Verret F."/>
            <person name="Berges J.A."/>
            <person name="Brownlee C."/>
            <person name="Cadoret J.P."/>
            <person name="Chiovitti A."/>
            <person name="Choi C.J."/>
            <person name="Coesel S."/>
            <person name="De Martino A."/>
            <person name="Detter J.C."/>
            <person name="Durkin C."/>
            <person name="Falciatore A."/>
            <person name="Fournet J."/>
            <person name="Haruta M."/>
            <person name="Huysman M.J."/>
            <person name="Jenkins B.D."/>
            <person name="Jiroutova K."/>
            <person name="Jorgensen R.E."/>
            <person name="Joubert Y."/>
            <person name="Kaplan A."/>
            <person name="Kroger N."/>
            <person name="Kroth P.G."/>
            <person name="La Roche J."/>
            <person name="Lindquist E."/>
            <person name="Lommer M."/>
            <person name="Martin-Jezequel V."/>
            <person name="Lopez P.J."/>
            <person name="Lucas S."/>
            <person name="Mangogna M."/>
            <person name="McGinnis K."/>
            <person name="Medlin L.K."/>
            <person name="Montsant A."/>
            <person name="Oudot-Le Secq M.P."/>
            <person name="Napoli C."/>
            <person name="Obornik M."/>
            <person name="Parker M.S."/>
            <person name="Petit J.L."/>
            <person name="Porcel B.M."/>
            <person name="Poulsen N."/>
            <person name="Robison M."/>
            <person name="Rychlewski L."/>
            <person name="Rynearson T.A."/>
            <person name="Schmutz J."/>
            <person name="Shapiro H."/>
            <person name="Siaut M."/>
            <person name="Stanley M."/>
            <person name="Sussman M.R."/>
            <person name="Taylor A.R."/>
            <person name="Vardi A."/>
            <person name="von Dassow P."/>
            <person name="Vyverman W."/>
            <person name="Willis A."/>
            <person name="Wyrwicz L.S."/>
            <person name="Rokhsar D.S."/>
            <person name="Weissenbach J."/>
            <person name="Armbrust E.V."/>
            <person name="Green B.R."/>
            <person name="Van de Peer Y."/>
            <person name="Grigoriev I.V."/>
        </authorList>
    </citation>
    <scope>NUCLEOTIDE SEQUENCE [LARGE SCALE GENOMIC DNA]</scope>
    <source>
        <strain evidence="3 4">CCMP1335</strain>
    </source>
</reference>
<dbReference type="EMBL" id="CM000648">
    <property type="protein sequence ID" value="EED89376.1"/>
    <property type="molecule type" value="Genomic_DNA"/>
</dbReference>
<dbReference type="SUPFAM" id="SSF55315">
    <property type="entry name" value="L30e-like"/>
    <property type="match status" value="1"/>
</dbReference>
<evidence type="ECO:0000259" key="2">
    <source>
        <dbReference type="Pfam" id="PF01248"/>
    </source>
</evidence>
<dbReference type="GeneID" id="7450517"/>
<dbReference type="InterPro" id="IPR004038">
    <property type="entry name" value="Ribosomal_eL8/eL30/eS12/Gad45"/>
</dbReference>
<dbReference type="Gene3D" id="3.30.1330.30">
    <property type="match status" value="1"/>
</dbReference>
<dbReference type="PaxDb" id="35128-Thaps269705"/>
<name>B8CBT9_THAPS</name>
<dbReference type="eggNOG" id="ENOG502QUP4">
    <property type="taxonomic scope" value="Eukaryota"/>
</dbReference>
<dbReference type="InParanoid" id="B8CBT9"/>
<dbReference type="PANTHER" id="PTHR13284:SF4">
    <property type="entry name" value="C2H2-TYPE DOMAIN-CONTAINING PROTEIN"/>
    <property type="match status" value="1"/>
</dbReference>
<dbReference type="Pfam" id="PF01248">
    <property type="entry name" value="Ribosomal_L7Ae"/>
    <property type="match status" value="1"/>
</dbReference>
<dbReference type="HOGENOM" id="CLU_1464086_0_0_1"/>
<dbReference type="STRING" id="35128.B8CBT9"/>
<dbReference type="KEGG" id="tps:THAPSDRAFT_269705"/>
<protein>
    <recommendedName>
        <fullName evidence="2">Ribosomal protein eL8/eL30/eS12/Gadd45 domain-containing protein</fullName>
    </recommendedName>
</protein>
<organism evidence="3 4">
    <name type="scientific">Thalassiosira pseudonana</name>
    <name type="common">Marine diatom</name>
    <name type="synonym">Cyclotella nana</name>
    <dbReference type="NCBI Taxonomy" id="35128"/>
    <lineage>
        <taxon>Eukaryota</taxon>
        <taxon>Sar</taxon>
        <taxon>Stramenopiles</taxon>
        <taxon>Ochrophyta</taxon>
        <taxon>Bacillariophyta</taxon>
        <taxon>Coscinodiscophyceae</taxon>
        <taxon>Thalassiosirophycidae</taxon>
        <taxon>Thalassiosirales</taxon>
        <taxon>Thalassiosiraceae</taxon>
        <taxon>Thalassiosira</taxon>
    </lineage>
</organism>
<dbReference type="PANTHER" id="PTHR13284">
    <property type="entry name" value="GH01354P"/>
    <property type="match status" value="1"/>
</dbReference>